<protein>
    <recommendedName>
        <fullName evidence="3">Fe2OG dioxygenase domain-containing protein</fullName>
    </recommendedName>
</protein>
<dbReference type="EMBL" id="JAPZBO010000005">
    <property type="protein sequence ID" value="KAJ5316259.1"/>
    <property type="molecule type" value="Genomic_DNA"/>
</dbReference>
<dbReference type="GO" id="GO:0016491">
    <property type="term" value="F:oxidoreductase activity"/>
    <property type="evidence" value="ECO:0007669"/>
    <property type="project" value="UniProtKB-KW"/>
</dbReference>
<dbReference type="GO" id="GO:0044283">
    <property type="term" value="P:small molecule biosynthetic process"/>
    <property type="evidence" value="ECO:0007669"/>
    <property type="project" value="UniProtKB-ARBA"/>
</dbReference>
<organism evidence="4 5">
    <name type="scientific">Penicillium atrosanguineum</name>
    <dbReference type="NCBI Taxonomy" id="1132637"/>
    <lineage>
        <taxon>Eukaryota</taxon>
        <taxon>Fungi</taxon>
        <taxon>Dikarya</taxon>
        <taxon>Ascomycota</taxon>
        <taxon>Pezizomycotina</taxon>
        <taxon>Eurotiomycetes</taxon>
        <taxon>Eurotiomycetidae</taxon>
        <taxon>Eurotiales</taxon>
        <taxon>Aspergillaceae</taxon>
        <taxon>Penicillium</taxon>
    </lineage>
</organism>
<name>A0A9W9PXJ7_9EURO</name>
<dbReference type="PRINTS" id="PR00682">
    <property type="entry name" value="IPNSYNTHASE"/>
</dbReference>
<accession>A0A9W9PXJ7</accession>
<evidence type="ECO:0000256" key="2">
    <source>
        <dbReference type="RuleBase" id="RU003682"/>
    </source>
</evidence>
<dbReference type="Pfam" id="PF14226">
    <property type="entry name" value="DIOX_N"/>
    <property type="match status" value="1"/>
</dbReference>
<sequence length="327" mass="36219">MPSAAPNSSSFYLPSVDITPFLEDPSSSEAKQVIDDVRAACISTGFFQMTGHGVPESLQKDVFEAAAKFFALPLEVKTDLNAAKNIGFRGYDLMGTQLYEDDVLPDLKEGFFIGQNMEPSDPLVQARRFFMGSNPIEKYYQAMAELCHKVLDLIAATLPYGPNVFDEIQANDPACPMRLLHYPPTRPAATAKEGEAQKRQLGSSAHTDFGAVTLLLQDEHPGLEVQDSKTGDWIEVPPNPAAYVINMGDIVTRLTGGLYKSSVHRVLNKNPTDRFSVVYFFDGNVDFKLHELEKSYGEGVGEEKAPTVEEHMIQRTMASYNMSKKKH</sequence>
<proteinExistence type="inferred from homology"/>
<dbReference type="Gene3D" id="2.60.120.330">
    <property type="entry name" value="B-lactam Antibiotic, Isopenicillin N Synthase, Chain"/>
    <property type="match status" value="1"/>
</dbReference>
<keyword evidence="2" id="KW-0479">Metal-binding</keyword>
<comment type="similarity">
    <text evidence="1 2">Belongs to the iron/ascorbate-dependent oxidoreductase family.</text>
</comment>
<comment type="caution">
    <text evidence="4">The sequence shown here is derived from an EMBL/GenBank/DDBJ whole genome shotgun (WGS) entry which is preliminary data.</text>
</comment>
<dbReference type="PROSITE" id="PS51471">
    <property type="entry name" value="FE2OG_OXY"/>
    <property type="match status" value="1"/>
</dbReference>
<dbReference type="PANTHER" id="PTHR47990">
    <property type="entry name" value="2-OXOGLUTARATE (2OG) AND FE(II)-DEPENDENT OXYGENASE SUPERFAMILY PROTEIN-RELATED"/>
    <property type="match status" value="1"/>
</dbReference>
<evidence type="ECO:0000259" key="3">
    <source>
        <dbReference type="PROSITE" id="PS51471"/>
    </source>
</evidence>
<dbReference type="Pfam" id="PF03171">
    <property type="entry name" value="2OG-FeII_Oxy"/>
    <property type="match status" value="1"/>
</dbReference>
<feature type="domain" description="Fe2OG dioxygenase" evidence="3">
    <location>
        <begin position="173"/>
        <end position="283"/>
    </location>
</feature>
<dbReference type="InterPro" id="IPR005123">
    <property type="entry name" value="Oxoglu/Fe-dep_dioxygenase_dom"/>
</dbReference>
<reference evidence="4" key="2">
    <citation type="journal article" date="2023" name="IMA Fungus">
        <title>Comparative genomic study of the Penicillium genus elucidates a diverse pangenome and 15 lateral gene transfer events.</title>
        <authorList>
            <person name="Petersen C."/>
            <person name="Sorensen T."/>
            <person name="Nielsen M.R."/>
            <person name="Sondergaard T.E."/>
            <person name="Sorensen J.L."/>
            <person name="Fitzpatrick D.A."/>
            <person name="Frisvad J.C."/>
            <person name="Nielsen K.L."/>
        </authorList>
    </citation>
    <scope>NUCLEOTIDE SEQUENCE</scope>
    <source>
        <strain evidence="4">IBT 21472</strain>
    </source>
</reference>
<keyword evidence="2" id="KW-0560">Oxidoreductase</keyword>
<evidence type="ECO:0000313" key="4">
    <source>
        <dbReference type="EMBL" id="KAJ5316259.1"/>
    </source>
</evidence>
<gene>
    <name evidence="4" type="ORF">N7476_006566</name>
</gene>
<dbReference type="GO" id="GO:0046872">
    <property type="term" value="F:metal ion binding"/>
    <property type="evidence" value="ECO:0007669"/>
    <property type="project" value="UniProtKB-KW"/>
</dbReference>
<evidence type="ECO:0000313" key="5">
    <source>
        <dbReference type="Proteomes" id="UP001147746"/>
    </source>
</evidence>
<dbReference type="InterPro" id="IPR027443">
    <property type="entry name" value="IPNS-like_sf"/>
</dbReference>
<dbReference type="InterPro" id="IPR044861">
    <property type="entry name" value="IPNS-like_FE2OG_OXY"/>
</dbReference>
<dbReference type="AlphaFoldDB" id="A0A9W9PXJ7"/>
<dbReference type="Proteomes" id="UP001147746">
    <property type="component" value="Unassembled WGS sequence"/>
</dbReference>
<dbReference type="InterPro" id="IPR050231">
    <property type="entry name" value="Iron_ascorbate_oxido_reductase"/>
</dbReference>
<keyword evidence="5" id="KW-1185">Reference proteome</keyword>
<reference evidence="4" key="1">
    <citation type="submission" date="2022-12" db="EMBL/GenBank/DDBJ databases">
        <authorList>
            <person name="Petersen C."/>
        </authorList>
    </citation>
    <scope>NUCLEOTIDE SEQUENCE</scope>
    <source>
        <strain evidence="4">IBT 21472</strain>
    </source>
</reference>
<evidence type="ECO:0000256" key="1">
    <source>
        <dbReference type="ARBA" id="ARBA00008056"/>
    </source>
</evidence>
<dbReference type="SUPFAM" id="SSF51197">
    <property type="entry name" value="Clavaminate synthase-like"/>
    <property type="match status" value="1"/>
</dbReference>
<dbReference type="InterPro" id="IPR026992">
    <property type="entry name" value="DIOX_N"/>
</dbReference>
<keyword evidence="2" id="KW-0408">Iron</keyword>